<evidence type="ECO:0000313" key="1">
    <source>
        <dbReference type="EMBL" id="CAB4156680.1"/>
    </source>
</evidence>
<dbReference type="GO" id="GO:0016740">
    <property type="term" value="F:transferase activity"/>
    <property type="evidence" value="ECO:0007669"/>
    <property type="project" value="UniProtKB-KW"/>
</dbReference>
<gene>
    <name evidence="1" type="ORF">UFOVP658_104</name>
</gene>
<dbReference type="SUPFAM" id="SSF52540">
    <property type="entry name" value="P-loop containing nucleoside triphosphate hydrolases"/>
    <property type="match status" value="1"/>
</dbReference>
<accession>A0A6J5NAC4</accession>
<name>A0A6J5NAC4_9CAUD</name>
<organism evidence="1">
    <name type="scientific">uncultured Caudovirales phage</name>
    <dbReference type="NCBI Taxonomy" id="2100421"/>
    <lineage>
        <taxon>Viruses</taxon>
        <taxon>Duplodnaviria</taxon>
        <taxon>Heunggongvirae</taxon>
        <taxon>Uroviricota</taxon>
        <taxon>Caudoviricetes</taxon>
        <taxon>Peduoviridae</taxon>
        <taxon>Maltschvirus</taxon>
        <taxon>Maltschvirus maltsch</taxon>
    </lineage>
</organism>
<keyword evidence="1" id="KW-0808">Transferase</keyword>
<dbReference type="InterPro" id="IPR027417">
    <property type="entry name" value="P-loop_NTPase"/>
</dbReference>
<sequence>MYFTVLSYPRTGSTVIQRAINTSDNFKCVGEKPMTVNHMHAFVQSLIDAKTSIPESLFPHIPMDDDRNPVFMAHEVDVESVISYVKAVYVRHVLGVVHSPNIGWKENFISSYPDVNVANSEIAFIRKLFPDILFILNIRNPEECSRSSIWKFRDDAVKEIENRRQWIIDGFSSGIFGSNCILLDYDEWSKDSSKLINPLVAAGININAQTIEAVISEKLTHISDI</sequence>
<dbReference type="Pfam" id="PF13469">
    <property type="entry name" value="Sulfotransfer_3"/>
    <property type="match status" value="1"/>
</dbReference>
<proteinExistence type="predicted"/>
<protein>
    <submittedName>
        <fullName evidence="1">Sulfotransferase family</fullName>
    </submittedName>
</protein>
<dbReference type="EMBL" id="LR796639">
    <property type="protein sequence ID" value="CAB4156680.1"/>
    <property type="molecule type" value="Genomic_DNA"/>
</dbReference>
<dbReference type="Gene3D" id="3.40.50.300">
    <property type="entry name" value="P-loop containing nucleotide triphosphate hydrolases"/>
    <property type="match status" value="1"/>
</dbReference>
<reference evidence="1" key="1">
    <citation type="submission" date="2020-04" db="EMBL/GenBank/DDBJ databases">
        <authorList>
            <person name="Chiriac C."/>
            <person name="Salcher M."/>
            <person name="Ghai R."/>
            <person name="Kavagutti S V."/>
        </authorList>
    </citation>
    <scope>NUCLEOTIDE SEQUENCE</scope>
</reference>